<evidence type="ECO:0008006" key="4">
    <source>
        <dbReference type="Google" id="ProtNLM"/>
    </source>
</evidence>
<protein>
    <recommendedName>
        <fullName evidence="4">EcsC family protein</fullName>
    </recommendedName>
</protein>
<organism evidence="2 3">
    <name type="scientific">Actinomadura yumaensis</name>
    <dbReference type="NCBI Taxonomy" id="111807"/>
    <lineage>
        <taxon>Bacteria</taxon>
        <taxon>Bacillati</taxon>
        <taxon>Actinomycetota</taxon>
        <taxon>Actinomycetes</taxon>
        <taxon>Streptosporangiales</taxon>
        <taxon>Thermomonosporaceae</taxon>
        <taxon>Actinomadura</taxon>
    </lineage>
</organism>
<gene>
    <name evidence="2" type="ORF">ACFQKB_33060</name>
</gene>
<dbReference type="Proteomes" id="UP001596380">
    <property type="component" value="Unassembled WGS sequence"/>
</dbReference>
<sequence length="278" mass="28674">MPVTGDLEPRDENDREVEPAQGDGSTEIGELIGRLSGDDGMDRETRGRLLGRLARLLGQSARRAGAAGVARGRWLADLLVAAAPHIPIRDLETLRAHHHGLEGEELADSLVKVASNSTTAVGAAGGALAAVEFTAPPLLLTAPAQLAAETLVVAAVEVKLLAELHEVYGVSVQGSGTARGAAFLTSWAKQRGINPLEGGSLTGALGSAAKSALRKRLLRTLGRSMTTLGPFLTGAAAGAALNRTATKRLAATVRNDLRSTSPAAPQPPLPGENPRLPE</sequence>
<evidence type="ECO:0000256" key="1">
    <source>
        <dbReference type="SAM" id="MobiDB-lite"/>
    </source>
</evidence>
<accession>A0ABW2CWE7</accession>
<proteinExistence type="predicted"/>
<comment type="caution">
    <text evidence="2">The sequence shown here is derived from an EMBL/GenBank/DDBJ whole genome shotgun (WGS) entry which is preliminary data.</text>
</comment>
<evidence type="ECO:0000313" key="3">
    <source>
        <dbReference type="Proteomes" id="UP001596380"/>
    </source>
</evidence>
<reference evidence="3" key="1">
    <citation type="journal article" date="2019" name="Int. J. Syst. Evol. Microbiol.">
        <title>The Global Catalogue of Microorganisms (GCM) 10K type strain sequencing project: providing services to taxonomists for standard genome sequencing and annotation.</title>
        <authorList>
            <consortium name="The Broad Institute Genomics Platform"/>
            <consortium name="The Broad Institute Genome Sequencing Center for Infectious Disease"/>
            <person name="Wu L."/>
            <person name="Ma J."/>
        </authorList>
    </citation>
    <scope>NUCLEOTIDE SEQUENCE [LARGE SCALE GENOMIC DNA]</scope>
    <source>
        <strain evidence="3">JCM 3369</strain>
    </source>
</reference>
<keyword evidence="3" id="KW-1185">Reference proteome</keyword>
<feature type="region of interest" description="Disordered" evidence="1">
    <location>
        <begin position="255"/>
        <end position="278"/>
    </location>
</feature>
<feature type="region of interest" description="Disordered" evidence="1">
    <location>
        <begin position="1"/>
        <end position="43"/>
    </location>
</feature>
<dbReference type="EMBL" id="JBHSXS010000029">
    <property type="protein sequence ID" value="MFC6884630.1"/>
    <property type="molecule type" value="Genomic_DNA"/>
</dbReference>
<dbReference type="RefSeq" id="WP_375539108.1">
    <property type="nucleotide sequence ID" value="NZ_JBHSXE010000001.1"/>
</dbReference>
<name>A0ABW2CWE7_9ACTN</name>
<feature type="compositionally biased region" description="Basic and acidic residues" evidence="1">
    <location>
        <begin position="7"/>
        <end position="18"/>
    </location>
</feature>
<evidence type="ECO:0000313" key="2">
    <source>
        <dbReference type="EMBL" id="MFC6884630.1"/>
    </source>
</evidence>